<gene>
    <name evidence="8" type="ORF">HNQ80_000009</name>
</gene>
<keyword evidence="3" id="KW-0050">Antiport</keyword>
<dbReference type="PANTHER" id="PTHR34584:SF1">
    <property type="entry name" value="NA(+)_H(+) ANTIPORTER SUBUNIT E1"/>
    <property type="match status" value="1"/>
</dbReference>
<dbReference type="GO" id="GO:0008324">
    <property type="term" value="F:monoatomic cation transmembrane transporter activity"/>
    <property type="evidence" value="ECO:0007669"/>
    <property type="project" value="InterPro"/>
</dbReference>
<keyword evidence="3" id="KW-0813">Transport</keyword>
<dbReference type="AlphaFoldDB" id="A0A841KPA7"/>
<evidence type="ECO:0000313" key="8">
    <source>
        <dbReference type="EMBL" id="MBB6213940.1"/>
    </source>
</evidence>
<evidence type="ECO:0000256" key="2">
    <source>
        <dbReference type="ARBA" id="ARBA00006228"/>
    </source>
</evidence>
<comment type="similarity">
    <text evidence="2">Belongs to the CPA3 antiporters (TC 2.A.63) subunit E family.</text>
</comment>
<evidence type="ECO:0000256" key="6">
    <source>
        <dbReference type="ARBA" id="ARBA00022989"/>
    </source>
</evidence>
<name>A0A841KPA7_9FIRM</name>
<comment type="subcellular location">
    <subcellularLocation>
        <location evidence="1">Cell membrane</location>
        <topology evidence="1">Multi-pass membrane protein</topology>
    </subcellularLocation>
</comment>
<dbReference type="PANTHER" id="PTHR34584">
    <property type="entry name" value="NA(+)/H(+) ANTIPORTER SUBUNIT E1"/>
    <property type="match status" value="1"/>
</dbReference>
<organism evidence="8 9">
    <name type="scientific">Anaerosolibacter carboniphilus</name>
    <dbReference type="NCBI Taxonomy" id="1417629"/>
    <lineage>
        <taxon>Bacteria</taxon>
        <taxon>Bacillati</taxon>
        <taxon>Bacillota</taxon>
        <taxon>Clostridia</taxon>
        <taxon>Peptostreptococcales</taxon>
        <taxon>Thermotaleaceae</taxon>
        <taxon>Anaerosolibacter</taxon>
    </lineage>
</organism>
<accession>A0A841KPA7</accession>
<evidence type="ECO:0000256" key="1">
    <source>
        <dbReference type="ARBA" id="ARBA00004651"/>
    </source>
</evidence>
<dbReference type="Pfam" id="PF01899">
    <property type="entry name" value="MNHE"/>
    <property type="match status" value="1"/>
</dbReference>
<comment type="caution">
    <text evidence="8">The sequence shown here is derived from an EMBL/GenBank/DDBJ whole genome shotgun (WGS) entry which is preliminary data.</text>
</comment>
<dbReference type="PIRSF" id="PIRSF019239">
    <property type="entry name" value="MrpE"/>
    <property type="match status" value="1"/>
</dbReference>
<dbReference type="EMBL" id="JACHEN010000001">
    <property type="protein sequence ID" value="MBB6213940.1"/>
    <property type="molecule type" value="Genomic_DNA"/>
</dbReference>
<proteinExistence type="inferred from homology"/>
<evidence type="ECO:0000256" key="4">
    <source>
        <dbReference type="ARBA" id="ARBA00022475"/>
    </source>
</evidence>
<evidence type="ECO:0000313" key="9">
    <source>
        <dbReference type="Proteomes" id="UP000579281"/>
    </source>
</evidence>
<reference evidence="8 9" key="1">
    <citation type="submission" date="2020-08" db="EMBL/GenBank/DDBJ databases">
        <title>Genomic Encyclopedia of Type Strains, Phase IV (KMG-IV): sequencing the most valuable type-strain genomes for metagenomic binning, comparative biology and taxonomic classification.</title>
        <authorList>
            <person name="Goeker M."/>
        </authorList>
    </citation>
    <scope>NUCLEOTIDE SEQUENCE [LARGE SCALE GENOMIC DNA]</scope>
    <source>
        <strain evidence="8 9">DSM 103526</strain>
    </source>
</reference>
<keyword evidence="5" id="KW-0812">Transmembrane</keyword>
<keyword evidence="9" id="KW-1185">Reference proteome</keyword>
<keyword evidence="4" id="KW-1003">Cell membrane</keyword>
<dbReference type="GO" id="GO:0005886">
    <property type="term" value="C:plasma membrane"/>
    <property type="evidence" value="ECO:0007669"/>
    <property type="project" value="UniProtKB-SubCell"/>
</dbReference>
<evidence type="ECO:0000256" key="3">
    <source>
        <dbReference type="ARBA" id="ARBA00022449"/>
    </source>
</evidence>
<dbReference type="RefSeq" id="WP_184306912.1">
    <property type="nucleotide sequence ID" value="NZ_JACHEN010000001.1"/>
</dbReference>
<dbReference type="GO" id="GO:0015297">
    <property type="term" value="F:antiporter activity"/>
    <property type="evidence" value="ECO:0007669"/>
    <property type="project" value="UniProtKB-KW"/>
</dbReference>
<keyword evidence="7" id="KW-0472">Membrane</keyword>
<evidence type="ECO:0000256" key="7">
    <source>
        <dbReference type="ARBA" id="ARBA00023136"/>
    </source>
</evidence>
<protein>
    <submittedName>
        <fullName evidence="8">Multicomponent Na+:H+ antiporter subunit E</fullName>
    </submittedName>
</protein>
<sequence length="158" mass="18013">MRQTMIVSILIVGFWMTLSERITFESVAFGLAVNFIIYLLCKEFKIPADDKKVLNISSVSKYLVYLCLLIREIITSNIQVAKIVLSPRITISPTIFTYETKLKSQFHRAVLANSITLTPGTLTMELQNNVLTIHCLREEYAEGVINSKLEKILLEIEE</sequence>
<dbReference type="Proteomes" id="UP000579281">
    <property type="component" value="Unassembled WGS sequence"/>
</dbReference>
<evidence type="ECO:0000256" key="5">
    <source>
        <dbReference type="ARBA" id="ARBA00022692"/>
    </source>
</evidence>
<keyword evidence="6" id="KW-1133">Transmembrane helix</keyword>
<dbReference type="InterPro" id="IPR002758">
    <property type="entry name" value="Cation_antiport_E"/>
</dbReference>